<reference evidence="2" key="1">
    <citation type="journal article" date="2020" name="Stud. Mycol.">
        <title>101 Dothideomycetes genomes: a test case for predicting lifestyles and emergence of pathogens.</title>
        <authorList>
            <person name="Haridas S."/>
            <person name="Albert R."/>
            <person name="Binder M."/>
            <person name="Bloem J."/>
            <person name="Labutti K."/>
            <person name="Salamov A."/>
            <person name="Andreopoulos B."/>
            <person name="Baker S."/>
            <person name="Barry K."/>
            <person name="Bills G."/>
            <person name="Bluhm B."/>
            <person name="Cannon C."/>
            <person name="Castanera R."/>
            <person name="Culley D."/>
            <person name="Daum C."/>
            <person name="Ezra D."/>
            <person name="Gonzalez J."/>
            <person name="Henrissat B."/>
            <person name="Kuo A."/>
            <person name="Liang C."/>
            <person name="Lipzen A."/>
            <person name="Lutzoni F."/>
            <person name="Magnuson J."/>
            <person name="Mondo S."/>
            <person name="Nolan M."/>
            <person name="Ohm R."/>
            <person name="Pangilinan J."/>
            <person name="Park H.-J."/>
            <person name="Ramirez L."/>
            <person name="Alfaro M."/>
            <person name="Sun H."/>
            <person name="Tritt A."/>
            <person name="Yoshinaga Y."/>
            <person name="Zwiers L.-H."/>
            <person name="Turgeon B."/>
            <person name="Goodwin S."/>
            <person name="Spatafora J."/>
            <person name="Crous P."/>
            <person name="Grigoriev I."/>
        </authorList>
    </citation>
    <scope>NUCLEOTIDE SEQUENCE</scope>
    <source>
        <strain evidence="2">CBS 122367</strain>
    </source>
</reference>
<keyword evidence="3" id="KW-1185">Reference proteome</keyword>
<accession>A0A6G1JIF6</accession>
<sequence>MAASTSPLGLLGASRLGALESDRTLRLGAACITSACSGHTAGTAHAGHPPVRQSDCNNTEHPRRAVPARAQRESFQRPLSCPPGSIIPFHPSRASPGPAAVPAGAACAAVDAPHGANDAPTRPHIDLINADSPPTAPGPPPAREMSS</sequence>
<organism evidence="2 3">
    <name type="scientific">Lentithecium fluviatile CBS 122367</name>
    <dbReference type="NCBI Taxonomy" id="1168545"/>
    <lineage>
        <taxon>Eukaryota</taxon>
        <taxon>Fungi</taxon>
        <taxon>Dikarya</taxon>
        <taxon>Ascomycota</taxon>
        <taxon>Pezizomycotina</taxon>
        <taxon>Dothideomycetes</taxon>
        <taxon>Pleosporomycetidae</taxon>
        <taxon>Pleosporales</taxon>
        <taxon>Massarineae</taxon>
        <taxon>Lentitheciaceae</taxon>
        <taxon>Lentithecium</taxon>
    </lineage>
</organism>
<evidence type="ECO:0000313" key="3">
    <source>
        <dbReference type="Proteomes" id="UP000799291"/>
    </source>
</evidence>
<gene>
    <name evidence="2" type="ORF">K458DRAFT_399589</name>
</gene>
<name>A0A6G1JIF6_9PLEO</name>
<dbReference type="Proteomes" id="UP000799291">
    <property type="component" value="Unassembled WGS sequence"/>
</dbReference>
<proteinExistence type="predicted"/>
<evidence type="ECO:0000313" key="2">
    <source>
        <dbReference type="EMBL" id="KAF2690228.1"/>
    </source>
</evidence>
<dbReference type="AlphaFoldDB" id="A0A6G1JIF6"/>
<dbReference type="EMBL" id="MU005571">
    <property type="protein sequence ID" value="KAF2690228.1"/>
    <property type="molecule type" value="Genomic_DNA"/>
</dbReference>
<feature type="compositionally biased region" description="Low complexity" evidence="1">
    <location>
        <begin position="94"/>
        <end position="116"/>
    </location>
</feature>
<protein>
    <submittedName>
        <fullName evidence="2">Uncharacterized protein</fullName>
    </submittedName>
</protein>
<evidence type="ECO:0000256" key="1">
    <source>
        <dbReference type="SAM" id="MobiDB-lite"/>
    </source>
</evidence>
<feature type="compositionally biased region" description="Pro residues" evidence="1">
    <location>
        <begin position="134"/>
        <end position="147"/>
    </location>
</feature>
<feature type="region of interest" description="Disordered" evidence="1">
    <location>
        <begin position="41"/>
        <end position="147"/>
    </location>
</feature>